<dbReference type="VEuPathDB" id="PlasmoDB:PVW1_120007400"/>
<name>A0A1G4EDF3_PLAVI</name>
<dbReference type="VEuPathDB" id="PlasmoDB:PVPAM_040012000"/>
<feature type="transmembrane region" description="Helical" evidence="1">
    <location>
        <begin position="218"/>
        <end position="238"/>
    </location>
</feature>
<protein>
    <submittedName>
        <fullName evidence="2">VIR protein</fullName>
    </submittedName>
</protein>
<accession>A0A1G4EDF3</accession>
<evidence type="ECO:0000256" key="1">
    <source>
        <dbReference type="SAM" id="Phobius"/>
    </source>
</evidence>
<dbReference type="VEuPathDB" id="PlasmoDB:PVP01_0004160"/>
<organism evidence="2 3">
    <name type="scientific">Plasmodium vivax</name>
    <name type="common">malaria parasite P. vivax</name>
    <dbReference type="NCBI Taxonomy" id="5855"/>
    <lineage>
        <taxon>Eukaryota</taxon>
        <taxon>Sar</taxon>
        <taxon>Alveolata</taxon>
        <taxon>Apicomplexa</taxon>
        <taxon>Aconoidasida</taxon>
        <taxon>Haemosporida</taxon>
        <taxon>Plasmodiidae</taxon>
        <taxon>Plasmodium</taxon>
        <taxon>Plasmodium (Plasmodium)</taxon>
    </lineage>
</organism>
<dbReference type="InterPro" id="IPR008780">
    <property type="entry name" value="Plasmodium_Vir"/>
</dbReference>
<gene>
    <name evidence="2" type="ORF">PVC01_000105800</name>
</gene>
<dbReference type="EMBL" id="FLYI01000455">
    <property type="protein sequence ID" value="SCA60728.1"/>
    <property type="molecule type" value="Genomic_DNA"/>
</dbReference>
<keyword evidence="1" id="KW-0812">Transmembrane</keyword>
<sequence>MDDSIYNDVSSFEEYASILNNIPGGDMLSAEKLCCDIISDTKKYGDYDVKYVCSSFMNYLNKLQMKTDDSYKVKGCKYLYYALYEMAQEKNIPNDITYTFYKDLLKTYHLKKGYKFHVNIENFNSDTFKTIKNLLSLHDYFSKYEKKSQCHGKVCDCAEECVKIYNEYIEKCNNHYSSSLCTELNKFAEKFNKHLNQDNECKGKITKLETFSGYNLEIIILIPIILIFVISFLFIILYKFTPFRSKINNPRRTKTKMYNNFDQKIDHIQNTPKYVKGKSINRSYNLSYYSEDYT</sequence>
<proteinExistence type="predicted"/>
<dbReference type="Pfam" id="PF05795">
    <property type="entry name" value="Plasmodium_Vir"/>
    <property type="match status" value="1"/>
</dbReference>
<reference evidence="2 3" key="1">
    <citation type="submission" date="2016-07" db="EMBL/GenBank/DDBJ databases">
        <authorList>
            <consortium name="Pathogen Informatics"/>
        </authorList>
    </citation>
    <scope>NUCLEOTIDE SEQUENCE [LARGE SCALE GENOMIC DNA]</scope>
</reference>
<evidence type="ECO:0000313" key="2">
    <source>
        <dbReference type="EMBL" id="SCA60728.1"/>
    </source>
</evidence>
<keyword evidence="1" id="KW-0472">Membrane</keyword>
<keyword evidence="1" id="KW-1133">Transmembrane helix</keyword>
<evidence type="ECO:0000313" key="3">
    <source>
        <dbReference type="Proteomes" id="UP000305196"/>
    </source>
</evidence>
<dbReference type="Proteomes" id="UP000305196">
    <property type="component" value="Unassembled WGS sequence"/>
</dbReference>
<dbReference type="AlphaFoldDB" id="A0A1G4EDF3"/>